<proteinExistence type="predicted"/>
<sequence>MHDPGGRWDDRADDGRTVLGTTHDGGRTAAARRLLQAHHQAGLHPLVVLATELLGTPSAEISLLTDVRVVVGAVAALPGPAGTRTSLEETLCAQVVAAGAPLVVEDATADPRVDAVRGPVAEVGAYLGVPLVDGAGQVVGAMCVYQPGPRVWTEDEVATLERLADAAVRQLEVTLLDQDLRVADRLAMLDAAAQAAGVGTFRWHLPSGDLHWDASLLDAFGYDEDSFGGTIAAFDARVHPQDLPHVTEALDTAIATVGVYEAEFRVVRPDGTVVWLAARGRALAGPSGETEQVIGVATDTTALRAHEERVQQILETMTVGYFWLGPDWRFGYVNAEAERILQRPRAELVGGDIWHLFPAAVGTNFEESYRAVVRTGRPLVFDAYYPAPLDAWFEVRAVAERGGVSVYFTDITERRQALALAEQARTRADMLAAVAGTLVDTLDPLQALQGVLPHVVPALADYAIASLLDDGSAGWRERLHDVAALHADPDQQPTLDAYRAARAAALTDESLVARVLARGTQAMRTGLPAPGEVVAPGTAQDLRDALAPASVVVLPLRGRGRVRGLLTLVRGAGREPFTPADHTVLRTLKTQVALALDNAQLHAARRALAEELQDSLLTDLPEPEHLQLVARYVPAATTARIGGDWYDAFVVRDGTTCLVIGDVTGHDLRAAVEMAQLRNVLRGGAHAVVQPPAAILSSFDWAVHDLGIGATCTGVLAKVEQPSDLAARGRHRLRWSNAGHPPPLLVRADGRVELLRRPADLLLGMRRDTVRHDHTVDLAPGSTVLLYTDGLVERRGESLAVGLERLRTTVEGIAHLPLDELCDRLVADLAADSLDDVALLAVRTRPEDARPAEAAPPRTGRTAGERAAAHAPQHDG</sequence>
<feature type="region of interest" description="Disordered" evidence="2">
    <location>
        <begin position="846"/>
        <end position="876"/>
    </location>
</feature>
<dbReference type="Pfam" id="PF13185">
    <property type="entry name" value="GAF_2"/>
    <property type="match status" value="1"/>
</dbReference>
<dbReference type="Gene3D" id="3.60.40.10">
    <property type="entry name" value="PPM-type phosphatase domain"/>
    <property type="match status" value="1"/>
</dbReference>
<dbReference type="InterPro" id="IPR000700">
    <property type="entry name" value="PAS-assoc_C"/>
</dbReference>
<dbReference type="Gene3D" id="3.30.450.20">
    <property type="entry name" value="PAS domain"/>
    <property type="match status" value="2"/>
</dbReference>
<organism evidence="5 6">
    <name type="scientific">Cellulomonas biazotea</name>
    <dbReference type="NCBI Taxonomy" id="1709"/>
    <lineage>
        <taxon>Bacteria</taxon>
        <taxon>Bacillati</taxon>
        <taxon>Actinomycetota</taxon>
        <taxon>Actinomycetes</taxon>
        <taxon>Micrococcales</taxon>
        <taxon>Cellulomonadaceae</taxon>
        <taxon>Cellulomonas</taxon>
    </lineage>
</organism>
<dbReference type="InterPro" id="IPR029016">
    <property type="entry name" value="GAF-like_dom_sf"/>
</dbReference>
<dbReference type="PANTHER" id="PTHR43156">
    <property type="entry name" value="STAGE II SPORULATION PROTEIN E-RELATED"/>
    <property type="match status" value="1"/>
</dbReference>
<dbReference type="Gene3D" id="3.30.450.40">
    <property type="match status" value="2"/>
</dbReference>
<comment type="caution">
    <text evidence="5">The sequence shown here is derived from an EMBL/GenBank/DDBJ whole genome shotgun (WGS) entry which is preliminary data.</text>
</comment>
<dbReference type="EMBL" id="BIMR01000270">
    <property type="protein sequence ID" value="GCE77871.1"/>
    <property type="molecule type" value="Genomic_DNA"/>
</dbReference>
<dbReference type="GO" id="GO:0016791">
    <property type="term" value="F:phosphatase activity"/>
    <property type="evidence" value="ECO:0007669"/>
    <property type="project" value="TreeGrafter"/>
</dbReference>
<dbReference type="SMART" id="SM00091">
    <property type="entry name" value="PAS"/>
    <property type="match status" value="2"/>
</dbReference>
<name>A0A402DUQ4_9CELL</name>
<evidence type="ECO:0000256" key="2">
    <source>
        <dbReference type="SAM" id="MobiDB-lite"/>
    </source>
</evidence>
<dbReference type="Pfam" id="PF08447">
    <property type="entry name" value="PAS_3"/>
    <property type="match status" value="1"/>
</dbReference>
<dbReference type="InterPro" id="IPR036457">
    <property type="entry name" value="PPM-type-like_dom_sf"/>
</dbReference>
<dbReference type="NCBIfam" id="TIGR00229">
    <property type="entry name" value="sensory_box"/>
    <property type="match status" value="1"/>
</dbReference>
<dbReference type="SUPFAM" id="SSF81606">
    <property type="entry name" value="PP2C-like"/>
    <property type="match status" value="1"/>
</dbReference>
<dbReference type="InterPro" id="IPR013656">
    <property type="entry name" value="PAS_4"/>
</dbReference>
<feature type="compositionally biased region" description="Basic and acidic residues" evidence="2">
    <location>
        <begin position="863"/>
        <end position="876"/>
    </location>
</feature>
<gene>
    <name evidence="5" type="ORF">CBZ_29270</name>
</gene>
<dbReference type="PROSITE" id="PS50112">
    <property type="entry name" value="PAS"/>
    <property type="match status" value="1"/>
</dbReference>
<dbReference type="Proteomes" id="UP000289954">
    <property type="component" value="Unassembled WGS sequence"/>
</dbReference>
<dbReference type="Pfam" id="PF01590">
    <property type="entry name" value="GAF"/>
    <property type="match status" value="1"/>
</dbReference>
<feature type="region of interest" description="Disordered" evidence="2">
    <location>
        <begin position="1"/>
        <end position="24"/>
    </location>
</feature>
<dbReference type="CDD" id="cd00130">
    <property type="entry name" value="PAS"/>
    <property type="match status" value="2"/>
</dbReference>
<dbReference type="Pfam" id="PF08448">
    <property type="entry name" value="PAS_4"/>
    <property type="match status" value="1"/>
</dbReference>
<evidence type="ECO:0000256" key="1">
    <source>
        <dbReference type="ARBA" id="ARBA00022801"/>
    </source>
</evidence>
<accession>A0A402DUQ4</accession>
<dbReference type="SUPFAM" id="SSF55781">
    <property type="entry name" value="GAF domain-like"/>
    <property type="match status" value="3"/>
</dbReference>
<feature type="domain" description="PAC" evidence="4">
    <location>
        <begin position="260"/>
        <end position="312"/>
    </location>
</feature>
<dbReference type="InterPro" id="IPR052016">
    <property type="entry name" value="Bact_Sigma-Reg"/>
</dbReference>
<evidence type="ECO:0008006" key="7">
    <source>
        <dbReference type="Google" id="ProtNLM"/>
    </source>
</evidence>
<dbReference type="SUPFAM" id="SSF55785">
    <property type="entry name" value="PYP-like sensor domain (PAS domain)"/>
    <property type="match status" value="2"/>
</dbReference>
<feature type="domain" description="PAS" evidence="3">
    <location>
        <begin position="306"/>
        <end position="376"/>
    </location>
</feature>
<dbReference type="InterPro" id="IPR000014">
    <property type="entry name" value="PAS"/>
</dbReference>
<protein>
    <recommendedName>
        <fullName evidence="7">PAS domain-containing protein</fullName>
    </recommendedName>
</protein>
<evidence type="ECO:0000313" key="6">
    <source>
        <dbReference type="Proteomes" id="UP000289954"/>
    </source>
</evidence>
<dbReference type="InterPro" id="IPR013655">
    <property type="entry name" value="PAS_fold_3"/>
</dbReference>
<keyword evidence="6" id="KW-1185">Reference proteome</keyword>
<dbReference type="SMART" id="SM00086">
    <property type="entry name" value="PAC"/>
    <property type="match status" value="1"/>
</dbReference>
<evidence type="ECO:0000259" key="3">
    <source>
        <dbReference type="PROSITE" id="PS50112"/>
    </source>
</evidence>
<dbReference type="PROSITE" id="PS50113">
    <property type="entry name" value="PAC"/>
    <property type="match status" value="1"/>
</dbReference>
<dbReference type="InterPro" id="IPR001610">
    <property type="entry name" value="PAC"/>
</dbReference>
<evidence type="ECO:0000259" key="4">
    <source>
        <dbReference type="PROSITE" id="PS50113"/>
    </source>
</evidence>
<reference evidence="5 6" key="1">
    <citation type="submission" date="2019-01" db="EMBL/GenBank/DDBJ databases">
        <title>Draft genome sequence of Cellulomonas takizawaensis strain TKZ-21.</title>
        <authorList>
            <person name="Yamamura H."/>
            <person name="Hayashi T."/>
            <person name="Hamada M."/>
            <person name="Serisawa Y."/>
            <person name="Matsuyama K."/>
            <person name="Nakagawa Y."/>
            <person name="Otoguro M."/>
            <person name="Yanagida F."/>
            <person name="Hayakawa M."/>
        </authorList>
    </citation>
    <scope>NUCLEOTIDE SEQUENCE [LARGE SCALE GENOMIC DNA]</scope>
    <source>
        <strain evidence="5 6">NBRC12680</strain>
    </source>
</reference>
<dbReference type="InterPro" id="IPR001932">
    <property type="entry name" value="PPM-type_phosphatase-like_dom"/>
</dbReference>
<dbReference type="Gene3D" id="2.10.70.100">
    <property type="match status" value="1"/>
</dbReference>
<evidence type="ECO:0000313" key="5">
    <source>
        <dbReference type="EMBL" id="GCE77871.1"/>
    </source>
</evidence>
<dbReference type="RefSeq" id="WP_130782498.1">
    <property type="nucleotide sequence ID" value="NZ_BIMR01000270.1"/>
</dbReference>
<feature type="compositionally biased region" description="Basic and acidic residues" evidence="2">
    <location>
        <begin position="1"/>
        <end position="16"/>
    </location>
</feature>
<keyword evidence="1" id="KW-0378">Hydrolase</keyword>
<dbReference type="SMART" id="SM00331">
    <property type="entry name" value="PP2C_SIG"/>
    <property type="match status" value="1"/>
</dbReference>
<feature type="compositionally biased region" description="Low complexity" evidence="2">
    <location>
        <begin position="852"/>
        <end position="862"/>
    </location>
</feature>
<dbReference type="Pfam" id="PF07228">
    <property type="entry name" value="SpoIIE"/>
    <property type="match status" value="1"/>
</dbReference>
<dbReference type="OrthoDB" id="319881at2"/>
<dbReference type="InterPro" id="IPR003018">
    <property type="entry name" value="GAF"/>
</dbReference>
<dbReference type="InterPro" id="IPR035965">
    <property type="entry name" value="PAS-like_dom_sf"/>
</dbReference>
<dbReference type="PANTHER" id="PTHR43156:SF2">
    <property type="entry name" value="STAGE II SPORULATION PROTEIN E"/>
    <property type="match status" value="1"/>
</dbReference>
<dbReference type="SMART" id="SM00065">
    <property type="entry name" value="GAF"/>
    <property type="match status" value="2"/>
</dbReference>
<dbReference type="AlphaFoldDB" id="A0A402DUQ4"/>